<dbReference type="KEGG" id="nva:G3M78_03930"/>
<evidence type="ECO:0000313" key="3">
    <source>
        <dbReference type="Proteomes" id="UP000594464"/>
    </source>
</evidence>
<evidence type="ECO:0008006" key="4">
    <source>
        <dbReference type="Google" id="ProtNLM"/>
    </source>
</evidence>
<protein>
    <recommendedName>
        <fullName evidence="4">HK97 gp10 family phage protein</fullName>
    </recommendedName>
</protein>
<proteinExistence type="predicted"/>
<gene>
    <name evidence="2" type="ORF">G3M78_03930</name>
</gene>
<organism evidence="2 3">
    <name type="scientific">Candidatus Nitrohelix vancouverensis</name>
    <dbReference type="NCBI Taxonomy" id="2705534"/>
    <lineage>
        <taxon>Bacteria</taxon>
        <taxon>Pseudomonadati</taxon>
        <taxon>Nitrospinota/Tectimicrobiota group</taxon>
        <taxon>Nitrospinota</taxon>
        <taxon>Nitrospinia</taxon>
        <taxon>Nitrospinales</taxon>
        <taxon>Nitrospinaceae</taxon>
        <taxon>Candidatus Nitrohelix</taxon>
    </lineage>
</organism>
<sequence>MLKMEFSNLSALSALVDKLANEANQLANETAREIVKTSHSLARQRVADPSRKPGKGQGPYYRSIQSKIEFNGGAVTGRLFSDAPYAGVIEFGSRPHTIRARNGKVLFLGGGRFANEVQHPGTPAFRVLEQSAEKATAQAQTILDRLFPKYFNRRS</sequence>
<accession>A0A7T0C117</accession>
<evidence type="ECO:0000256" key="1">
    <source>
        <dbReference type="SAM" id="MobiDB-lite"/>
    </source>
</evidence>
<reference evidence="3" key="1">
    <citation type="submission" date="2020-02" db="EMBL/GenBank/DDBJ databases">
        <title>Genomic and physiological characterization of two novel Nitrospinaceae genera.</title>
        <authorList>
            <person name="Mueller A.J."/>
            <person name="Jung M.-Y."/>
            <person name="Strachan C.R."/>
            <person name="Herbold C.W."/>
            <person name="Kirkegaard R.H."/>
            <person name="Daims H."/>
        </authorList>
    </citation>
    <scope>NUCLEOTIDE SEQUENCE [LARGE SCALE GENOMIC DNA]</scope>
</reference>
<dbReference type="AlphaFoldDB" id="A0A7T0C117"/>
<dbReference type="Proteomes" id="UP000594464">
    <property type="component" value="Chromosome"/>
</dbReference>
<feature type="region of interest" description="Disordered" evidence="1">
    <location>
        <begin position="37"/>
        <end position="59"/>
    </location>
</feature>
<name>A0A7T0C117_9BACT</name>
<evidence type="ECO:0000313" key="2">
    <source>
        <dbReference type="EMBL" id="QPJ64589.1"/>
    </source>
</evidence>
<dbReference type="EMBL" id="CP048620">
    <property type="protein sequence ID" value="QPJ64589.1"/>
    <property type="molecule type" value="Genomic_DNA"/>
</dbReference>